<comment type="similarity">
    <text evidence="2 9">Belongs to the glycosyl hydrolase 28 family.</text>
</comment>
<protein>
    <submittedName>
        <fullName evidence="11">Putative extracellular exo-polygalacturonase</fullName>
    </submittedName>
</protein>
<dbReference type="GO" id="GO:0071555">
    <property type="term" value="P:cell wall organization"/>
    <property type="evidence" value="ECO:0007669"/>
    <property type="project" value="UniProtKB-KW"/>
</dbReference>
<evidence type="ECO:0000256" key="5">
    <source>
        <dbReference type="ARBA" id="ARBA00022737"/>
    </source>
</evidence>
<evidence type="ECO:0000256" key="4">
    <source>
        <dbReference type="ARBA" id="ARBA00022729"/>
    </source>
</evidence>
<name>A0A8H6MQ84_9PEZI</name>
<evidence type="ECO:0000256" key="7">
    <source>
        <dbReference type="ARBA" id="ARBA00023295"/>
    </source>
</evidence>
<evidence type="ECO:0000313" key="12">
    <source>
        <dbReference type="Proteomes" id="UP000639643"/>
    </source>
</evidence>
<dbReference type="GO" id="GO:0045490">
    <property type="term" value="P:pectin catabolic process"/>
    <property type="evidence" value="ECO:0007669"/>
    <property type="project" value="TreeGrafter"/>
</dbReference>
<keyword evidence="5" id="KW-0677">Repeat</keyword>
<keyword evidence="4 10" id="KW-0732">Signal</keyword>
<dbReference type="InterPro" id="IPR011050">
    <property type="entry name" value="Pectin_lyase_fold/virulence"/>
</dbReference>
<dbReference type="GO" id="GO:0005576">
    <property type="term" value="C:extracellular region"/>
    <property type="evidence" value="ECO:0007669"/>
    <property type="project" value="UniProtKB-SubCell"/>
</dbReference>
<dbReference type="InterPro" id="IPR000743">
    <property type="entry name" value="Glyco_hydro_28"/>
</dbReference>
<evidence type="ECO:0000256" key="6">
    <source>
        <dbReference type="ARBA" id="ARBA00022801"/>
    </source>
</evidence>
<dbReference type="PANTHER" id="PTHR31884">
    <property type="entry name" value="POLYGALACTURONASE"/>
    <property type="match status" value="1"/>
</dbReference>
<dbReference type="Pfam" id="PF00295">
    <property type="entry name" value="Glyco_hydro_28"/>
    <property type="match status" value="1"/>
</dbReference>
<keyword evidence="3" id="KW-0964">Secreted</keyword>
<evidence type="ECO:0000256" key="3">
    <source>
        <dbReference type="ARBA" id="ARBA00022525"/>
    </source>
</evidence>
<dbReference type="EMBL" id="WIGM01001150">
    <property type="protein sequence ID" value="KAF6804196.1"/>
    <property type="molecule type" value="Genomic_DNA"/>
</dbReference>
<dbReference type="SUPFAM" id="SSF51126">
    <property type="entry name" value="Pectin lyase-like"/>
    <property type="match status" value="1"/>
</dbReference>
<evidence type="ECO:0000256" key="9">
    <source>
        <dbReference type="RuleBase" id="RU361169"/>
    </source>
</evidence>
<keyword evidence="12" id="KW-1185">Reference proteome</keyword>
<dbReference type="PANTHER" id="PTHR31884:SF1">
    <property type="entry name" value="POLYGALACTURONASE"/>
    <property type="match status" value="1"/>
</dbReference>
<evidence type="ECO:0000313" key="11">
    <source>
        <dbReference type="EMBL" id="KAF6804196.1"/>
    </source>
</evidence>
<feature type="signal peptide" evidence="10">
    <location>
        <begin position="1"/>
        <end position="16"/>
    </location>
</feature>
<evidence type="ECO:0000256" key="10">
    <source>
        <dbReference type="SAM" id="SignalP"/>
    </source>
</evidence>
<sequence>MHSLKLLSLLATTASAYWLPETLPATQFKTCVVPKTTGDASPAILSTVKSCGSNSRIVFSAGTDYALLTPLKFSGLANVEFSIEGNLTLSDDPAVVAAVVKNTTAYPGHWITVANSKGVTFTSKGWINCHGDKWWPRADDSADNGRPHLFSFGVTGLRLRGLKVLNPVAWVFSMGGQDVYMTDTLLDARSLSGFPFNTDGIDVSASNVVIDGWTSFNGDDIINVSPPAANVTMRNIVASGTHGISVSCSSGNGSGYLFENAQISDSLMGARFKGSVGTTCQISDVTWRNMTIVDTSYPIHFIENYVDQEKGAAGKDASLAAFAKDFKWESITAHTGSSLKDGSCVSTPCWSQTLGSSGHPVMIGRRPSANESLGESTKKAMYIICKDADHCQDFHFSEITLVAADGGAGEMECVGLEGATGLGIPCTNGTLTK</sequence>
<dbReference type="InterPro" id="IPR012334">
    <property type="entry name" value="Pectin_lyas_fold"/>
</dbReference>
<keyword evidence="7 9" id="KW-0326">Glycosidase</keyword>
<accession>A0A8H6MQ84</accession>
<keyword evidence="6 9" id="KW-0378">Hydrolase</keyword>
<comment type="caution">
    <text evidence="11">The sequence shown here is derived from an EMBL/GenBank/DDBJ whole genome shotgun (WGS) entry which is preliminary data.</text>
</comment>
<organism evidence="11 12">
    <name type="scientific">Colletotrichum musicola</name>
    <dbReference type="NCBI Taxonomy" id="2175873"/>
    <lineage>
        <taxon>Eukaryota</taxon>
        <taxon>Fungi</taxon>
        <taxon>Dikarya</taxon>
        <taxon>Ascomycota</taxon>
        <taxon>Pezizomycotina</taxon>
        <taxon>Sordariomycetes</taxon>
        <taxon>Hypocreomycetidae</taxon>
        <taxon>Glomerellales</taxon>
        <taxon>Glomerellaceae</taxon>
        <taxon>Colletotrichum</taxon>
        <taxon>Colletotrichum orchidearum species complex</taxon>
    </lineage>
</organism>
<comment type="subcellular location">
    <subcellularLocation>
        <location evidence="1">Secreted</location>
    </subcellularLocation>
</comment>
<dbReference type="Gene3D" id="2.160.20.10">
    <property type="entry name" value="Single-stranded right-handed beta-helix, Pectin lyase-like"/>
    <property type="match status" value="1"/>
</dbReference>
<gene>
    <name evidence="11" type="ORF">CMUS01_14908</name>
</gene>
<evidence type="ECO:0000256" key="1">
    <source>
        <dbReference type="ARBA" id="ARBA00004613"/>
    </source>
</evidence>
<proteinExistence type="inferred from homology"/>
<evidence type="ECO:0000256" key="8">
    <source>
        <dbReference type="ARBA" id="ARBA00023316"/>
    </source>
</evidence>
<dbReference type="AlphaFoldDB" id="A0A8H6MQ84"/>
<reference evidence="11" key="1">
    <citation type="journal article" date="2020" name="Phytopathology">
        <title>Genome Sequence Resources of Colletotrichum truncatum, C. plurivorum, C. musicola, and C. sojae: Four Species Pathogenic to Soybean (Glycine max).</title>
        <authorList>
            <person name="Rogerio F."/>
            <person name="Boufleur T.R."/>
            <person name="Ciampi-Guillardi M."/>
            <person name="Sukno S.A."/>
            <person name="Thon M.R."/>
            <person name="Massola Junior N.S."/>
            <person name="Baroncelli R."/>
        </authorList>
    </citation>
    <scope>NUCLEOTIDE SEQUENCE</scope>
    <source>
        <strain evidence="11">LFN0074</strain>
    </source>
</reference>
<dbReference type="Proteomes" id="UP000639643">
    <property type="component" value="Unassembled WGS sequence"/>
</dbReference>
<dbReference type="OrthoDB" id="187139at2759"/>
<dbReference type="InterPro" id="IPR050434">
    <property type="entry name" value="Glycosyl_hydrlase_28"/>
</dbReference>
<feature type="chain" id="PRO_5034061570" evidence="10">
    <location>
        <begin position="17"/>
        <end position="433"/>
    </location>
</feature>
<evidence type="ECO:0000256" key="2">
    <source>
        <dbReference type="ARBA" id="ARBA00008834"/>
    </source>
</evidence>
<keyword evidence="8" id="KW-0961">Cell wall biogenesis/degradation</keyword>
<dbReference type="GO" id="GO:0004650">
    <property type="term" value="F:polygalacturonase activity"/>
    <property type="evidence" value="ECO:0007669"/>
    <property type="project" value="InterPro"/>
</dbReference>